<dbReference type="EMBL" id="SNRW01000162">
    <property type="protein sequence ID" value="KAA6402931.1"/>
    <property type="molecule type" value="Genomic_DNA"/>
</dbReference>
<accession>A0A5J4X6Q7</accession>
<comment type="caution">
    <text evidence="1">The sequence shown here is derived from an EMBL/GenBank/DDBJ whole genome shotgun (WGS) entry which is preliminary data.</text>
</comment>
<sequence length="194" mass="22538">MSLSITTYSVYLLDSLLFENMKQCEESVNTPGPVNALIQLTKYGKRRTENKINKYDAMYIRQLSNDCLACIRHFGGEQMWNLLIIQYGFIQAQIECVSICGGCEDEYIIANQMRLMNIKYAFDDLRNDMEDKQIKSDLEKVEEEIIEEEGGLEEIDSNKLHTQQLKEDGIYYWANQAMDSVLNTKKDITNEEDE</sequence>
<organism evidence="1 2">
    <name type="scientific">Streblomastix strix</name>
    <dbReference type="NCBI Taxonomy" id="222440"/>
    <lineage>
        <taxon>Eukaryota</taxon>
        <taxon>Metamonada</taxon>
        <taxon>Preaxostyla</taxon>
        <taxon>Oxymonadida</taxon>
        <taxon>Streblomastigidae</taxon>
        <taxon>Streblomastix</taxon>
    </lineage>
</organism>
<protein>
    <submittedName>
        <fullName evidence="1">Uncharacterized protein</fullName>
    </submittedName>
</protein>
<proteinExistence type="predicted"/>
<evidence type="ECO:0000313" key="1">
    <source>
        <dbReference type="EMBL" id="KAA6402931.1"/>
    </source>
</evidence>
<dbReference type="Proteomes" id="UP000324800">
    <property type="component" value="Unassembled WGS sequence"/>
</dbReference>
<reference evidence="1 2" key="1">
    <citation type="submission" date="2019-03" db="EMBL/GenBank/DDBJ databases">
        <title>Single cell metagenomics reveals metabolic interactions within the superorganism composed of flagellate Streblomastix strix and complex community of Bacteroidetes bacteria on its surface.</title>
        <authorList>
            <person name="Treitli S.C."/>
            <person name="Kolisko M."/>
            <person name="Husnik F."/>
            <person name="Keeling P."/>
            <person name="Hampl V."/>
        </authorList>
    </citation>
    <scope>NUCLEOTIDE SEQUENCE [LARGE SCALE GENOMIC DNA]</scope>
    <source>
        <strain evidence="1">ST1C</strain>
    </source>
</reference>
<name>A0A5J4X6Q7_9EUKA</name>
<dbReference type="AlphaFoldDB" id="A0A5J4X6Q7"/>
<evidence type="ECO:0000313" key="2">
    <source>
        <dbReference type="Proteomes" id="UP000324800"/>
    </source>
</evidence>
<gene>
    <name evidence="1" type="ORF">EZS28_001540</name>
</gene>